<protein>
    <recommendedName>
        <fullName evidence="3">EF-hand domain-containing protein</fullName>
    </recommendedName>
</protein>
<feature type="region of interest" description="Disordered" evidence="2">
    <location>
        <begin position="602"/>
        <end position="621"/>
    </location>
</feature>
<dbReference type="InterPro" id="IPR011992">
    <property type="entry name" value="EF-hand-dom_pair"/>
</dbReference>
<dbReference type="Gene3D" id="1.10.238.10">
    <property type="entry name" value="EF-hand"/>
    <property type="match status" value="1"/>
</dbReference>
<comment type="caution">
    <text evidence="4">The sequence shown here is derived from an EMBL/GenBank/DDBJ whole genome shotgun (WGS) entry which is preliminary data.</text>
</comment>
<dbReference type="Proteomes" id="UP001374579">
    <property type="component" value="Unassembled WGS sequence"/>
</dbReference>
<dbReference type="PANTHER" id="PTHR24114:SF2">
    <property type="entry name" value="F-BOX DOMAIN-CONTAINING PROTEIN-RELATED"/>
    <property type="match status" value="1"/>
</dbReference>
<sequence length="621" mass="68533">MPDPRFSKKKMSLLLRPQSAAGSRHVVDKDSQQQQHPRPPVSKTIRPWSAHLRQRGELSPQKVLRPAQHLRKSHMKASGRHKDAEVEAVQRVLAFPSTKTARSSVESGGDYADLEVVTLVSAKQLHGETTKDTHTAEQTEDNKHVGPRKRHPSFETWVAGSPQDSDEYDTDLEENESKEQTTKKKVCSVQNDASGLTAYQEQCKKHGLVPVSFLRRHLGKRVIKMRHHYLGGNAARPVAYALRNNTVTETVDLSDNYLESTGAACLAAMLRDNTFIVSMNLSDNFIGSYGCATLANMLDVNTTLKSLNLAGNQLSDRDIHHFIDPLKSNMSLTSLDLSHNGLSEMAGLHLAVVLSVNDGLNDLDLSWNSIRKNGAVALANALKVNTVLEVLDLSWNGIGAEGTSALQQSLQVNTTLRVLDLTNNRIGTKAATKFATGLKKNFGLETVILNLNPIGDKGIEAILNAAALHQNLKFVSLEELGLSKEALQHIQRLGEEKGLIVLHGGSGGYHRNSSLLGVLRFFGRFCQDHVIELEAACQQQDKDHSHVLTADETKQCLRAAGIRLTSRQLDFIIDEIDFSHSGRINYTDILSGKVFSEYDKRRPSRGFSLSPGMQSRLHRPS</sequence>
<dbReference type="PROSITE" id="PS00018">
    <property type="entry name" value="EF_HAND_1"/>
    <property type="match status" value="1"/>
</dbReference>
<keyword evidence="5" id="KW-1185">Reference proteome</keyword>
<dbReference type="PROSITE" id="PS51450">
    <property type="entry name" value="LRR"/>
    <property type="match status" value="1"/>
</dbReference>
<evidence type="ECO:0000256" key="1">
    <source>
        <dbReference type="ARBA" id="ARBA00022837"/>
    </source>
</evidence>
<feature type="region of interest" description="Disordered" evidence="2">
    <location>
        <begin position="1"/>
        <end position="84"/>
    </location>
</feature>
<dbReference type="CDD" id="cd00051">
    <property type="entry name" value="EFh"/>
    <property type="match status" value="1"/>
</dbReference>
<dbReference type="SUPFAM" id="SSF52047">
    <property type="entry name" value="RNI-like"/>
    <property type="match status" value="1"/>
</dbReference>
<feature type="compositionally biased region" description="Acidic residues" evidence="2">
    <location>
        <begin position="164"/>
        <end position="174"/>
    </location>
</feature>
<reference evidence="4 5" key="1">
    <citation type="submission" date="2024-02" db="EMBL/GenBank/DDBJ databases">
        <title>Chromosome-scale genome assembly of the rough periwinkle Littorina saxatilis.</title>
        <authorList>
            <person name="De Jode A."/>
            <person name="Faria R."/>
            <person name="Formenti G."/>
            <person name="Sims Y."/>
            <person name="Smith T.P."/>
            <person name="Tracey A."/>
            <person name="Wood J.M.D."/>
            <person name="Zagrodzka Z.B."/>
            <person name="Johannesson K."/>
            <person name="Butlin R.K."/>
            <person name="Leder E.H."/>
        </authorList>
    </citation>
    <scope>NUCLEOTIDE SEQUENCE [LARGE SCALE GENOMIC DNA]</scope>
    <source>
        <strain evidence="4">Snail1</strain>
        <tissue evidence="4">Muscle</tissue>
    </source>
</reference>
<name>A0AAN9B9B4_9CAEN</name>
<dbReference type="SUPFAM" id="SSF47473">
    <property type="entry name" value="EF-hand"/>
    <property type="match status" value="1"/>
</dbReference>
<feature type="region of interest" description="Disordered" evidence="2">
    <location>
        <begin position="125"/>
        <end position="183"/>
    </location>
</feature>
<dbReference type="InterPro" id="IPR052394">
    <property type="entry name" value="LRR-containing"/>
</dbReference>
<keyword evidence="1" id="KW-0106">Calcium</keyword>
<evidence type="ECO:0000256" key="2">
    <source>
        <dbReference type="SAM" id="MobiDB-lite"/>
    </source>
</evidence>
<dbReference type="InterPro" id="IPR002048">
    <property type="entry name" value="EF_hand_dom"/>
</dbReference>
<feature type="domain" description="EF-hand" evidence="3">
    <location>
        <begin position="528"/>
        <end position="563"/>
    </location>
</feature>
<organism evidence="4 5">
    <name type="scientific">Littorina saxatilis</name>
    <dbReference type="NCBI Taxonomy" id="31220"/>
    <lineage>
        <taxon>Eukaryota</taxon>
        <taxon>Metazoa</taxon>
        <taxon>Spiralia</taxon>
        <taxon>Lophotrochozoa</taxon>
        <taxon>Mollusca</taxon>
        <taxon>Gastropoda</taxon>
        <taxon>Caenogastropoda</taxon>
        <taxon>Littorinimorpha</taxon>
        <taxon>Littorinoidea</taxon>
        <taxon>Littorinidae</taxon>
        <taxon>Littorina</taxon>
    </lineage>
</organism>
<dbReference type="EMBL" id="JBAMIC010000010">
    <property type="protein sequence ID" value="KAK7101745.1"/>
    <property type="molecule type" value="Genomic_DNA"/>
</dbReference>
<feature type="compositionally biased region" description="Basic and acidic residues" evidence="2">
    <location>
        <begin position="125"/>
        <end position="144"/>
    </location>
</feature>
<evidence type="ECO:0000259" key="3">
    <source>
        <dbReference type="PROSITE" id="PS50222"/>
    </source>
</evidence>
<gene>
    <name evidence="4" type="ORF">V1264_020080</name>
</gene>
<evidence type="ECO:0000313" key="5">
    <source>
        <dbReference type="Proteomes" id="UP001374579"/>
    </source>
</evidence>
<dbReference type="InterPro" id="IPR001611">
    <property type="entry name" value="Leu-rich_rpt"/>
</dbReference>
<dbReference type="SMART" id="SM00368">
    <property type="entry name" value="LRR_RI"/>
    <property type="match status" value="8"/>
</dbReference>
<dbReference type="InterPro" id="IPR018247">
    <property type="entry name" value="EF_Hand_1_Ca_BS"/>
</dbReference>
<dbReference type="GO" id="GO:0005509">
    <property type="term" value="F:calcium ion binding"/>
    <property type="evidence" value="ECO:0007669"/>
    <property type="project" value="InterPro"/>
</dbReference>
<dbReference type="Gene3D" id="3.80.10.10">
    <property type="entry name" value="Ribonuclease Inhibitor"/>
    <property type="match status" value="3"/>
</dbReference>
<dbReference type="AlphaFoldDB" id="A0AAN9B9B4"/>
<proteinExistence type="predicted"/>
<dbReference type="Pfam" id="PF13516">
    <property type="entry name" value="LRR_6"/>
    <property type="match status" value="6"/>
</dbReference>
<evidence type="ECO:0000313" key="4">
    <source>
        <dbReference type="EMBL" id="KAK7101745.1"/>
    </source>
</evidence>
<feature type="compositionally biased region" description="Basic residues" evidence="2">
    <location>
        <begin position="68"/>
        <end position="79"/>
    </location>
</feature>
<dbReference type="PROSITE" id="PS50222">
    <property type="entry name" value="EF_HAND_2"/>
    <property type="match status" value="1"/>
</dbReference>
<accession>A0AAN9B9B4</accession>
<dbReference type="PANTHER" id="PTHR24114">
    <property type="entry name" value="LEUCINE RICH REPEAT FAMILY PROTEIN"/>
    <property type="match status" value="1"/>
</dbReference>
<dbReference type="InterPro" id="IPR032675">
    <property type="entry name" value="LRR_dom_sf"/>
</dbReference>